<dbReference type="HOGENOM" id="CLU_2633022_0_0_9"/>
<sequence>MRCDAKTKQKPAWLLFCPHLQRLKARNINRSTSFSGPMNSTSVPMAWKCLRAKAVSSHSQRLTAKTGIRCSVYSNFI</sequence>
<evidence type="ECO:0000313" key="1">
    <source>
        <dbReference type="EMBL" id="BAD75672.1"/>
    </source>
</evidence>
<keyword evidence="2" id="KW-1185">Reference proteome</keyword>
<dbReference type="Proteomes" id="UP000001172">
    <property type="component" value="Chromosome"/>
</dbReference>
<reference evidence="1 2" key="1">
    <citation type="journal article" date="2004" name="Nucleic Acids Res.">
        <title>Thermoadaptation trait revealed by the genome sequence of thermophilic Geobacillus kaustophilus.</title>
        <authorList>
            <person name="Takami H."/>
            <person name="Takaki Y."/>
            <person name="Chee G.J."/>
            <person name="Nishi S."/>
            <person name="Shimamura S."/>
            <person name="Suzuki H."/>
            <person name="Matsui S."/>
            <person name="Uchiyama I."/>
        </authorList>
    </citation>
    <scope>NUCLEOTIDE SEQUENCE [LARGE SCALE GENOMIC DNA]</scope>
    <source>
        <strain evidence="1 2">HTA426</strain>
    </source>
</reference>
<proteinExistence type="predicted"/>
<dbReference type="AlphaFoldDB" id="Q5L064"/>
<name>Q5L064_GEOKA</name>
<evidence type="ECO:0000313" key="2">
    <source>
        <dbReference type="Proteomes" id="UP000001172"/>
    </source>
</evidence>
<dbReference type="EMBL" id="BA000043">
    <property type="protein sequence ID" value="BAD75672.1"/>
    <property type="molecule type" value="Genomic_DNA"/>
</dbReference>
<organism evidence="1 2">
    <name type="scientific">Geobacillus kaustophilus (strain HTA426)</name>
    <dbReference type="NCBI Taxonomy" id="235909"/>
    <lineage>
        <taxon>Bacteria</taxon>
        <taxon>Bacillati</taxon>
        <taxon>Bacillota</taxon>
        <taxon>Bacilli</taxon>
        <taxon>Bacillales</taxon>
        <taxon>Anoxybacillaceae</taxon>
        <taxon>Geobacillus</taxon>
        <taxon>Geobacillus thermoleovorans group</taxon>
    </lineage>
</organism>
<protein>
    <submittedName>
        <fullName evidence="1">Uncharacterized protein</fullName>
    </submittedName>
</protein>
<accession>Q5L064</accession>
<gene>
    <name evidence="1" type="ordered locus">GK1387</name>
</gene>
<dbReference type="KEGG" id="gka:GK1387"/>